<evidence type="ECO:0000313" key="4">
    <source>
        <dbReference type="Proteomes" id="UP000030765"/>
    </source>
</evidence>
<keyword evidence="4" id="KW-1185">Reference proteome</keyword>
<dbReference type="EMBL" id="ATLV01023783">
    <property type="status" value="NOT_ANNOTATED_CDS"/>
    <property type="molecule type" value="Genomic_DNA"/>
</dbReference>
<keyword evidence="2" id="KW-0418">Kinase</keyword>
<reference evidence="3" key="2">
    <citation type="submission" date="2020-05" db="UniProtKB">
        <authorList>
            <consortium name="EnsemblMetazoa"/>
        </authorList>
    </citation>
    <scope>IDENTIFICATION</scope>
</reference>
<name>A0A084WH28_ANOSI</name>
<dbReference type="GO" id="GO:0016301">
    <property type="term" value="F:kinase activity"/>
    <property type="evidence" value="ECO:0007669"/>
    <property type="project" value="UniProtKB-KW"/>
</dbReference>
<protein>
    <submittedName>
        <fullName evidence="2 3">Tyrosine kinase</fullName>
    </submittedName>
</protein>
<dbReference type="Proteomes" id="UP000030765">
    <property type="component" value="Unassembled WGS sequence"/>
</dbReference>
<sequence length="71" mass="7441">MTISWRQILPPGGRSADKPPREGSSVSSGGGEVAVKTFTPGSISISRWLPAGRWLELDGLPGSPKCLPGRP</sequence>
<evidence type="ECO:0000256" key="1">
    <source>
        <dbReference type="SAM" id="MobiDB-lite"/>
    </source>
</evidence>
<dbReference type="EMBL" id="KE525346">
    <property type="protein sequence ID" value="KFB49522.1"/>
    <property type="molecule type" value="Genomic_DNA"/>
</dbReference>
<dbReference type="AlphaFoldDB" id="A0A084WH28"/>
<evidence type="ECO:0000313" key="3">
    <source>
        <dbReference type="EnsemblMetazoa" id="ASIC017727-PA"/>
    </source>
</evidence>
<organism evidence="2">
    <name type="scientific">Anopheles sinensis</name>
    <name type="common">Mosquito</name>
    <dbReference type="NCBI Taxonomy" id="74873"/>
    <lineage>
        <taxon>Eukaryota</taxon>
        <taxon>Metazoa</taxon>
        <taxon>Ecdysozoa</taxon>
        <taxon>Arthropoda</taxon>
        <taxon>Hexapoda</taxon>
        <taxon>Insecta</taxon>
        <taxon>Pterygota</taxon>
        <taxon>Neoptera</taxon>
        <taxon>Endopterygota</taxon>
        <taxon>Diptera</taxon>
        <taxon>Nematocera</taxon>
        <taxon>Culicoidea</taxon>
        <taxon>Culicidae</taxon>
        <taxon>Anophelinae</taxon>
        <taxon>Anopheles</taxon>
    </lineage>
</organism>
<feature type="region of interest" description="Disordered" evidence="1">
    <location>
        <begin position="1"/>
        <end position="35"/>
    </location>
</feature>
<gene>
    <name evidence="2" type="ORF">ZHAS_00017727</name>
</gene>
<proteinExistence type="predicted"/>
<reference evidence="2 4" key="1">
    <citation type="journal article" date="2014" name="BMC Genomics">
        <title>Genome sequence of Anopheles sinensis provides insight into genetics basis of mosquito competence for malaria parasites.</title>
        <authorList>
            <person name="Zhou D."/>
            <person name="Zhang D."/>
            <person name="Ding G."/>
            <person name="Shi L."/>
            <person name="Hou Q."/>
            <person name="Ye Y."/>
            <person name="Xu Y."/>
            <person name="Zhou H."/>
            <person name="Xiong C."/>
            <person name="Li S."/>
            <person name="Yu J."/>
            <person name="Hong S."/>
            <person name="Yu X."/>
            <person name="Zou P."/>
            <person name="Chen C."/>
            <person name="Chang X."/>
            <person name="Wang W."/>
            <person name="Lv Y."/>
            <person name="Sun Y."/>
            <person name="Ma L."/>
            <person name="Shen B."/>
            <person name="Zhu C."/>
        </authorList>
    </citation>
    <scope>NUCLEOTIDE SEQUENCE [LARGE SCALE GENOMIC DNA]</scope>
</reference>
<evidence type="ECO:0000313" key="2">
    <source>
        <dbReference type="EMBL" id="KFB49522.1"/>
    </source>
</evidence>
<dbReference type="VEuPathDB" id="VectorBase:ASIC017727"/>
<dbReference type="EnsemblMetazoa" id="ASIC017727-RA">
    <property type="protein sequence ID" value="ASIC017727-PA"/>
    <property type="gene ID" value="ASIC017727"/>
</dbReference>
<accession>A0A084WH28</accession>
<keyword evidence="2" id="KW-0808">Transferase</keyword>